<dbReference type="PANTHER" id="PTHR11434">
    <property type="entry name" value="NADH-UBIQUINONE OXIDOREDUCTASE SUBUNIT ND4L"/>
    <property type="match status" value="1"/>
</dbReference>
<dbReference type="GO" id="GO:0030964">
    <property type="term" value="C:NADH dehydrogenase complex"/>
    <property type="evidence" value="ECO:0007669"/>
    <property type="project" value="TreeGrafter"/>
</dbReference>
<dbReference type="GO" id="GO:0042773">
    <property type="term" value="P:ATP synthesis coupled electron transport"/>
    <property type="evidence" value="ECO:0007669"/>
    <property type="project" value="UniProtKB-UniRule"/>
</dbReference>
<dbReference type="InterPro" id="IPR001133">
    <property type="entry name" value="NADH_UbQ_OxRdtase_chain4L/K"/>
</dbReference>
<evidence type="ECO:0000256" key="4">
    <source>
        <dbReference type="ARBA" id="ARBA00012944"/>
    </source>
</evidence>
<keyword evidence="10 12" id="KW-0472">Membrane</keyword>
<name>S5TF26_9ASCO</name>
<feature type="transmembrane region" description="Helical" evidence="12">
    <location>
        <begin position="18"/>
        <end position="37"/>
    </location>
</feature>
<evidence type="ECO:0000256" key="1">
    <source>
        <dbReference type="ARBA" id="ARBA00003257"/>
    </source>
</evidence>
<dbReference type="AlphaFoldDB" id="S5TF26"/>
<geneLocation type="mitochondrion" evidence="13"/>
<keyword evidence="8 12" id="KW-0812">Transmembrane</keyword>
<organism evidence="13">
    <name type="scientific">Candida buenavistaensis</name>
    <dbReference type="NCBI Taxonomy" id="434039"/>
    <lineage>
        <taxon>Eukaryota</taxon>
        <taxon>Fungi</taxon>
        <taxon>Dikarya</taxon>
        <taxon>Ascomycota</taxon>
        <taxon>Saccharomycotina</taxon>
        <taxon>Pichiomycetes</taxon>
        <taxon>Debaryomycetaceae</taxon>
        <taxon>Candida/Lodderomyces clade</taxon>
        <taxon>Candida</taxon>
    </lineage>
</organism>
<keyword evidence="6 12" id="KW-0813">Transport</keyword>
<protein>
    <recommendedName>
        <fullName evidence="5 12">NADH-ubiquinone oxidoreductase chain 4L</fullName>
        <ecNumber evidence="4 12">7.1.1.2</ecNumber>
    </recommendedName>
</protein>
<evidence type="ECO:0000256" key="12">
    <source>
        <dbReference type="RuleBase" id="RU004419"/>
    </source>
</evidence>
<feature type="transmembrane region" description="Helical" evidence="12">
    <location>
        <begin position="49"/>
        <end position="74"/>
    </location>
</feature>
<sequence length="84" mass="9229">MFAVLISAFFYTFLPKNLICILVMLEILLLTVTLELLDLGASYDDLYGTMYAIVVLIMAGAESAIGLAITIAYYRLRGSISEVV</sequence>
<comment type="similarity">
    <text evidence="3 12">Belongs to the complex I subunit 4L family.</text>
</comment>
<evidence type="ECO:0000313" key="13">
    <source>
        <dbReference type="EMBL" id="AGS44072.1"/>
    </source>
</evidence>
<comment type="subcellular location">
    <subcellularLocation>
        <location evidence="2">Membrane</location>
        <topology evidence="2">Multi-pass membrane protein</topology>
    </subcellularLocation>
    <subcellularLocation>
        <location evidence="12">Mitochondrion inner membrane</location>
        <topology evidence="12">Multi-pass membrane protein</topology>
    </subcellularLocation>
</comment>
<keyword evidence="12 13" id="KW-0496">Mitochondrion</keyword>
<evidence type="ECO:0000256" key="10">
    <source>
        <dbReference type="ARBA" id="ARBA00023136"/>
    </source>
</evidence>
<evidence type="ECO:0000256" key="8">
    <source>
        <dbReference type="ARBA" id="ARBA00022692"/>
    </source>
</evidence>
<evidence type="ECO:0000256" key="3">
    <source>
        <dbReference type="ARBA" id="ARBA00010519"/>
    </source>
</evidence>
<dbReference type="GO" id="GO:0005743">
    <property type="term" value="C:mitochondrial inner membrane"/>
    <property type="evidence" value="ECO:0007669"/>
    <property type="project" value="UniProtKB-SubCell"/>
</dbReference>
<dbReference type="PANTHER" id="PTHR11434:SF16">
    <property type="entry name" value="NADH-UBIQUINONE OXIDOREDUCTASE CHAIN 4L"/>
    <property type="match status" value="1"/>
</dbReference>
<evidence type="ECO:0000256" key="5">
    <source>
        <dbReference type="ARBA" id="ARBA00016612"/>
    </source>
</evidence>
<dbReference type="GO" id="GO:0008137">
    <property type="term" value="F:NADH dehydrogenase (ubiquinone) activity"/>
    <property type="evidence" value="ECO:0007669"/>
    <property type="project" value="UniProtKB-EC"/>
</dbReference>
<comment type="catalytic activity">
    <reaction evidence="11 12">
        <text>a ubiquinone + NADH + 5 H(+)(in) = a ubiquinol + NAD(+) + 4 H(+)(out)</text>
        <dbReference type="Rhea" id="RHEA:29091"/>
        <dbReference type="Rhea" id="RHEA-COMP:9565"/>
        <dbReference type="Rhea" id="RHEA-COMP:9566"/>
        <dbReference type="ChEBI" id="CHEBI:15378"/>
        <dbReference type="ChEBI" id="CHEBI:16389"/>
        <dbReference type="ChEBI" id="CHEBI:17976"/>
        <dbReference type="ChEBI" id="CHEBI:57540"/>
        <dbReference type="ChEBI" id="CHEBI:57945"/>
        <dbReference type="EC" id="7.1.1.2"/>
    </reaction>
</comment>
<keyword evidence="12" id="KW-0999">Mitochondrion inner membrane</keyword>
<evidence type="ECO:0000256" key="2">
    <source>
        <dbReference type="ARBA" id="ARBA00004141"/>
    </source>
</evidence>
<dbReference type="InterPro" id="IPR039428">
    <property type="entry name" value="NUOK/Mnh_C1-like"/>
</dbReference>
<dbReference type="RefSeq" id="YP_008474856.1">
    <property type="nucleotide sequence ID" value="NC_022153.1"/>
</dbReference>
<evidence type="ECO:0000256" key="6">
    <source>
        <dbReference type="ARBA" id="ARBA00022448"/>
    </source>
</evidence>
<keyword evidence="7 12" id="KW-0679">Respiratory chain</keyword>
<keyword evidence="12" id="KW-1278">Translocase</keyword>
<reference evidence="13" key="1">
    <citation type="submission" date="2013-04" db="EMBL/GenBank/DDBJ databases">
        <authorList>
            <person name="Hegedusova E."/>
            <person name="Pfeiffer I."/>
            <person name="Brejova B."/>
            <person name="Nosek J."/>
        </authorList>
    </citation>
    <scope>NUCLEOTIDE SEQUENCE</scope>
    <source>
        <strain evidence="13">NRRL Y-27734</strain>
    </source>
</reference>
<keyword evidence="12" id="KW-0249">Electron transport</keyword>
<dbReference type="EMBL" id="KC993175">
    <property type="protein sequence ID" value="AGS44072.1"/>
    <property type="molecule type" value="Genomic_DNA"/>
</dbReference>
<keyword evidence="12" id="KW-0520">NAD</keyword>
<evidence type="ECO:0000256" key="11">
    <source>
        <dbReference type="ARBA" id="ARBA00049551"/>
    </source>
</evidence>
<keyword evidence="9 12" id="KW-1133">Transmembrane helix</keyword>
<keyword evidence="12" id="KW-0830">Ubiquinone</keyword>
<dbReference type="Pfam" id="PF00420">
    <property type="entry name" value="Oxidored_q2"/>
    <property type="match status" value="1"/>
</dbReference>
<dbReference type="GeneID" id="16694430"/>
<gene>
    <name evidence="13" type="primary">nad4L</name>
</gene>
<dbReference type="GO" id="GO:0016651">
    <property type="term" value="F:oxidoreductase activity, acting on NAD(P)H"/>
    <property type="evidence" value="ECO:0007669"/>
    <property type="project" value="InterPro"/>
</dbReference>
<comment type="function">
    <text evidence="1">Core subunit of the mitochondrial membrane respiratory chain NADH dehydrogenase (Complex I) that is believed to belong to the minimal assembly required for catalysis. Complex I functions in the transfer of electrons from NADH to the respiratory chain. The immediate electron acceptor for the enzyme is believed to be ubiquinone.</text>
</comment>
<evidence type="ECO:0000256" key="9">
    <source>
        <dbReference type="ARBA" id="ARBA00022989"/>
    </source>
</evidence>
<proteinExistence type="inferred from homology"/>
<comment type="function">
    <text evidence="12">Core subunit of the mitochondrial membrane respiratory chain NADH dehydrogenase (Complex I) which catalyzes electron transfer from NADH through the respiratory chain, using ubiquinone as an electron acceptor.</text>
</comment>
<accession>S5TF26</accession>
<evidence type="ECO:0000256" key="7">
    <source>
        <dbReference type="ARBA" id="ARBA00022660"/>
    </source>
</evidence>
<dbReference type="Gene3D" id="1.10.287.3510">
    <property type="match status" value="1"/>
</dbReference>
<dbReference type="EC" id="7.1.1.2" evidence="4 12"/>